<reference evidence="1 2" key="1">
    <citation type="submission" date="2019-02" db="EMBL/GenBank/DDBJ databases">
        <title>WGS of Pseudoxanthomonas species novum from clinical isolates.</title>
        <authorList>
            <person name="Bernier A.-M."/>
            <person name="Bernard K."/>
            <person name="Vachon A."/>
        </authorList>
    </citation>
    <scope>NUCLEOTIDE SEQUENCE [LARGE SCALE GENOMIC DNA]</scope>
    <source>
        <strain evidence="1 2">NML171202</strain>
    </source>
</reference>
<comment type="caution">
    <text evidence="1">The sequence shown here is derived from an EMBL/GenBank/DDBJ whole genome shotgun (WGS) entry which is preliminary data.</text>
</comment>
<dbReference type="EMBL" id="SHMB01000009">
    <property type="protein sequence ID" value="TAA25283.1"/>
    <property type="molecule type" value="Genomic_DNA"/>
</dbReference>
<gene>
    <name evidence="1" type="ORF">EA661_17545</name>
</gene>
<name>A0A4Q8LAI3_9GAMM</name>
<dbReference type="Proteomes" id="UP000291286">
    <property type="component" value="Unassembled WGS sequence"/>
</dbReference>
<evidence type="ECO:0000313" key="2">
    <source>
        <dbReference type="Proteomes" id="UP000291286"/>
    </source>
</evidence>
<organism evidence="1 2">
    <name type="scientific">Pseudoxanthomonas winnipegensis</name>
    <dbReference type="NCBI Taxonomy" id="2480810"/>
    <lineage>
        <taxon>Bacteria</taxon>
        <taxon>Pseudomonadati</taxon>
        <taxon>Pseudomonadota</taxon>
        <taxon>Gammaproteobacteria</taxon>
        <taxon>Lysobacterales</taxon>
        <taxon>Lysobacteraceae</taxon>
        <taxon>Pseudoxanthomonas</taxon>
    </lineage>
</organism>
<evidence type="ECO:0000313" key="1">
    <source>
        <dbReference type="EMBL" id="TAA25283.1"/>
    </source>
</evidence>
<protein>
    <submittedName>
        <fullName evidence="1">Uncharacterized protein</fullName>
    </submittedName>
</protein>
<accession>A0A4Q8LAI3</accession>
<sequence>MSAPLPRELEVRLRSSGEGHKASASGKTSSCTWSDAEAVRRLAAKLGYRPSADVVRLEDLGGGRSRWKIVDVEVGGA</sequence>
<dbReference type="RefSeq" id="WP_130521143.1">
    <property type="nucleotide sequence ID" value="NZ_SHMA01000009.1"/>
</dbReference>
<proteinExistence type="predicted"/>
<dbReference type="AlphaFoldDB" id="A0A4Q8LAI3"/>